<dbReference type="Pfam" id="PF11925">
    <property type="entry name" value="DUF3443"/>
    <property type="match status" value="1"/>
</dbReference>
<name>A0ABS5R5K5_9HYPH</name>
<dbReference type="Gene3D" id="2.40.70.10">
    <property type="entry name" value="Acid Proteases"/>
    <property type="match status" value="1"/>
</dbReference>
<dbReference type="Proteomes" id="UP001166585">
    <property type="component" value="Unassembled WGS sequence"/>
</dbReference>
<evidence type="ECO:0000313" key="4">
    <source>
        <dbReference type="Proteomes" id="UP001166585"/>
    </source>
</evidence>
<feature type="chain" id="PRO_5046820216" evidence="1">
    <location>
        <begin position="23"/>
        <end position="259"/>
    </location>
</feature>
<dbReference type="InterPro" id="IPR033121">
    <property type="entry name" value="PEPTIDASE_A1"/>
</dbReference>
<keyword evidence="1" id="KW-0732">Signal</keyword>
<dbReference type="EMBL" id="JAHCQH010000015">
    <property type="protein sequence ID" value="MBS9476961.1"/>
    <property type="molecule type" value="Genomic_DNA"/>
</dbReference>
<keyword evidence="4" id="KW-1185">Reference proteome</keyword>
<sequence>MRRAAGYLVICLCAGGFAPSHAQDSATIPLHQFYKTAHPDTIDYNPYYYTNVAVGDPGNTVNHVLVDTGSTGLYILESSLDSGSYTATSTRFSYSYSSGNRFKGYMVYGTIYFLGAKNEDGHDITLGTSAPIAFGVITDSECKESKPDCGGLRAISHATNPNNYGWNVNQAGTMGIAYQGGQDIFNPLGQLPGTYANGFIVAANQATSSAQPVLVVGLNSDNTAGYVFTPFQSQGMTGANLGLPAWNTKSILTCFSAEG</sequence>
<gene>
    <name evidence="3" type="ORF">KIP89_07565</name>
</gene>
<accession>A0ABS5R5K5</accession>
<dbReference type="SUPFAM" id="SSF50630">
    <property type="entry name" value="Acid proteases"/>
    <property type="match status" value="1"/>
</dbReference>
<dbReference type="PROSITE" id="PS51767">
    <property type="entry name" value="PEPTIDASE_A1"/>
    <property type="match status" value="1"/>
</dbReference>
<evidence type="ECO:0000313" key="3">
    <source>
        <dbReference type="EMBL" id="MBS9476961.1"/>
    </source>
</evidence>
<protein>
    <submittedName>
        <fullName evidence="3">DUF3443 family protein</fullName>
    </submittedName>
</protein>
<comment type="caution">
    <text evidence="3">The sequence shown here is derived from an EMBL/GenBank/DDBJ whole genome shotgun (WGS) entry which is preliminary data.</text>
</comment>
<reference evidence="3" key="1">
    <citation type="submission" date="2021-05" db="EMBL/GenBank/DDBJ databases">
        <authorList>
            <person name="Sun Q."/>
            <person name="Inoue M."/>
        </authorList>
    </citation>
    <scope>NUCLEOTIDE SEQUENCE</scope>
    <source>
        <strain evidence="3">VKM B-3255</strain>
    </source>
</reference>
<evidence type="ECO:0000259" key="2">
    <source>
        <dbReference type="PROSITE" id="PS51767"/>
    </source>
</evidence>
<proteinExistence type="predicted"/>
<dbReference type="RefSeq" id="WP_213754789.1">
    <property type="nucleotide sequence ID" value="NZ_JAHCQH010000015.1"/>
</dbReference>
<organism evidence="3 4">
    <name type="scientific">Ancylobacter radicis</name>
    <dbReference type="NCBI Taxonomy" id="2836179"/>
    <lineage>
        <taxon>Bacteria</taxon>
        <taxon>Pseudomonadati</taxon>
        <taxon>Pseudomonadota</taxon>
        <taxon>Alphaproteobacteria</taxon>
        <taxon>Hyphomicrobiales</taxon>
        <taxon>Xanthobacteraceae</taxon>
        <taxon>Ancylobacter</taxon>
    </lineage>
</organism>
<feature type="domain" description="Peptidase A1" evidence="2">
    <location>
        <begin position="48"/>
        <end position="259"/>
    </location>
</feature>
<dbReference type="InterPro" id="IPR021847">
    <property type="entry name" value="DUF3443"/>
</dbReference>
<dbReference type="InterPro" id="IPR021109">
    <property type="entry name" value="Peptidase_aspartic_dom_sf"/>
</dbReference>
<evidence type="ECO:0000256" key="1">
    <source>
        <dbReference type="SAM" id="SignalP"/>
    </source>
</evidence>
<feature type="signal peptide" evidence="1">
    <location>
        <begin position="1"/>
        <end position="22"/>
    </location>
</feature>